<dbReference type="Pfam" id="PF05239">
    <property type="entry name" value="PRC"/>
    <property type="match status" value="1"/>
</dbReference>
<organism evidence="2 3">
    <name type="scientific">Geochorda subterranea</name>
    <dbReference type="NCBI Taxonomy" id="3109564"/>
    <lineage>
        <taxon>Bacteria</taxon>
        <taxon>Bacillati</taxon>
        <taxon>Bacillota</taxon>
        <taxon>Limnochordia</taxon>
        <taxon>Limnochordales</taxon>
        <taxon>Geochordaceae</taxon>
        <taxon>Geochorda</taxon>
    </lineage>
</organism>
<proteinExistence type="predicted"/>
<reference evidence="3" key="1">
    <citation type="submission" date="2023-12" db="EMBL/GenBank/DDBJ databases">
        <title>Novel isolates from deep terrestrial aquifers shed light on the physiology and ecology of the class Limnochordia.</title>
        <authorList>
            <person name="Karnachuk O.V."/>
            <person name="Lukina A.P."/>
            <person name="Avakyan M.R."/>
            <person name="Kadnikov V."/>
            <person name="Begmatov S."/>
            <person name="Beletsky A.V."/>
            <person name="Mardanov A.V."/>
            <person name="Ravin N.V."/>
        </authorList>
    </citation>
    <scope>NUCLEOTIDE SEQUENCE [LARGE SCALE GENOMIC DNA]</scope>
    <source>
        <strain evidence="3">LN</strain>
    </source>
</reference>
<dbReference type="SUPFAM" id="SSF50346">
    <property type="entry name" value="PRC-barrel domain"/>
    <property type="match status" value="1"/>
</dbReference>
<accession>A0ABZ1BKS7</accession>
<dbReference type="InterPro" id="IPR011033">
    <property type="entry name" value="PRC_barrel-like_sf"/>
</dbReference>
<dbReference type="RefSeq" id="WP_324667681.1">
    <property type="nucleotide sequence ID" value="NZ_CP141614.1"/>
</dbReference>
<evidence type="ECO:0000313" key="2">
    <source>
        <dbReference type="EMBL" id="WRP13436.1"/>
    </source>
</evidence>
<dbReference type="EMBL" id="CP141614">
    <property type="protein sequence ID" value="WRP13436.1"/>
    <property type="molecule type" value="Genomic_DNA"/>
</dbReference>
<dbReference type="PANTHER" id="PTHR40061">
    <property type="entry name" value="SPORULATION PROTEIN YLMC-RELATED"/>
    <property type="match status" value="1"/>
</dbReference>
<dbReference type="PANTHER" id="PTHR40061:SF1">
    <property type="entry name" value="SPORULATION PROTEIN YLMC-RELATED"/>
    <property type="match status" value="1"/>
</dbReference>
<dbReference type="InterPro" id="IPR014238">
    <property type="entry name" value="Spore_YlmC/YmxH"/>
</dbReference>
<gene>
    <name evidence="2" type="ORF">VLY81_08215</name>
</gene>
<feature type="domain" description="PRC-barrel" evidence="1">
    <location>
        <begin position="2"/>
        <end position="72"/>
    </location>
</feature>
<evidence type="ECO:0000259" key="1">
    <source>
        <dbReference type="Pfam" id="PF05239"/>
    </source>
</evidence>
<dbReference type="NCBIfam" id="TIGR02888">
    <property type="entry name" value="spore_YlmC_YmxH"/>
    <property type="match status" value="1"/>
</dbReference>
<dbReference type="Gene3D" id="2.30.30.240">
    <property type="entry name" value="PRC-barrel domain"/>
    <property type="match status" value="1"/>
</dbReference>
<sequence length="111" mass="12284">MSELIGKEIVDLSQGVRWGPLRDADLLVDLRDGHVEALILPVRRGWMGRSEMVIPWERVVKVGREVIVVDLGTGSPAEGISRPAPERLRASASRRLVRGESVEGGNGHWRL</sequence>
<keyword evidence="3" id="KW-1185">Reference proteome</keyword>
<dbReference type="InterPro" id="IPR027275">
    <property type="entry name" value="PRC-brl_dom"/>
</dbReference>
<evidence type="ECO:0000313" key="3">
    <source>
        <dbReference type="Proteomes" id="UP001333102"/>
    </source>
</evidence>
<name>A0ABZ1BKS7_9FIRM</name>
<dbReference type="Proteomes" id="UP001333102">
    <property type="component" value="Chromosome"/>
</dbReference>
<protein>
    <submittedName>
        <fullName evidence="2">YlmC/YmxH family sporulation protein</fullName>
    </submittedName>
</protein>